<name>A0ABX0GB53_9RHOB</name>
<organism evidence="1 2">
    <name type="scientific">Rhodobacter calidifons</name>
    <dbReference type="NCBI Taxonomy" id="2715277"/>
    <lineage>
        <taxon>Bacteria</taxon>
        <taxon>Pseudomonadati</taxon>
        <taxon>Pseudomonadota</taxon>
        <taxon>Alphaproteobacteria</taxon>
        <taxon>Rhodobacterales</taxon>
        <taxon>Rhodobacter group</taxon>
        <taxon>Rhodobacter</taxon>
    </lineage>
</organism>
<sequence length="102" mass="12269">MILNRQTVQKRCDRRKRRHTSRFDGRGVFLAVVVDRERRHRLRPDVRYPTRVDVTFQRKKGQVVLDQIQTVDKARLVKHLGRLPDARCREVADILQQMFAYE</sequence>
<dbReference type="EMBL" id="JAANHS010000031">
    <property type="protein sequence ID" value="NHB78542.1"/>
    <property type="molecule type" value="Genomic_DNA"/>
</dbReference>
<dbReference type="Pfam" id="PF02452">
    <property type="entry name" value="PemK_toxin"/>
    <property type="match status" value="1"/>
</dbReference>
<evidence type="ECO:0000313" key="2">
    <source>
        <dbReference type="Proteomes" id="UP001515660"/>
    </source>
</evidence>
<comment type="caution">
    <text evidence="1">The sequence shown here is derived from an EMBL/GenBank/DDBJ whole genome shotgun (WGS) entry which is preliminary data.</text>
</comment>
<keyword evidence="2" id="KW-1185">Reference proteome</keyword>
<proteinExistence type="predicted"/>
<gene>
    <name evidence="1" type="ORF">G8O29_17715</name>
</gene>
<evidence type="ECO:0000313" key="1">
    <source>
        <dbReference type="EMBL" id="NHB78542.1"/>
    </source>
</evidence>
<dbReference type="InterPro" id="IPR011067">
    <property type="entry name" value="Plasmid_toxin/cell-grow_inhib"/>
</dbReference>
<dbReference type="Proteomes" id="UP001515660">
    <property type="component" value="Unassembled WGS sequence"/>
</dbReference>
<dbReference type="SUPFAM" id="SSF50118">
    <property type="entry name" value="Cell growth inhibitor/plasmid maintenance toxic component"/>
    <property type="match status" value="1"/>
</dbReference>
<dbReference type="Gene3D" id="2.30.30.110">
    <property type="match status" value="1"/>
</dbReference>
<protein>
    <submittedName>
        <fullName evidence="1">Type II toxin-antitoxin system PemK/MazF family toxin</fullName>
    </submittedName>
</protein>
<dbReference type="InterPro" id="IPR003477">
    <property type="entry name" value="PemK-like"/>
</dbReference>
<reference evidence="1 2" key="1">
    <citation type="journal article" date="2022" name="Microorganisms">
        <title>Genome Sequence and Characterization of a Xanthorhodopsin-Containing, Aerobic Anoxygenic Phototrophic Rhodobacter Species, Isolated from Mesophilic Conditions at Yellowstone National Park.</title>
        <authorList>
            <person name="Kyndt J.A."/>
            <person name="Robertson S."/>
            <person name="Shoffstall I.B."/>
            <person name="Ramaley R.F."/>
            <person name="Meyer T.E."/>
        </authorList>
    </citation>
    <scope>NUCLEOTIDE SEQUENCE [LARGE SCALE GENOMIC DNA]</scope>
    <source>
        <strain evidence="1 2">M37P</strain>
    </source>
</reference>
<accession>A0ABX0GB53</accession>